<evidence type="ECO:0000256" key="1">
    <source>
        <dbReference type="ARBA" id="ARBA00004196"/>
    </source>
</evidence>
<evidence type="ECO:0000256" key="4">
    <source>
        <dbReference type="ARBA" id="ARBA00022723"/>
    </source>
</evidence>
<feature type="domain" description="NapC/NirT cytochrome c N-terminal" evidence="8">
    <location>
        <begin position="9"/>
        <end position="155"/>
    </location>
</feature>
<dbReference type="HOGENOM" id="CLU_096753_0_1_9"/>
<dbReference type="Gene3D" id="1.10.3820.10">
    <property type="entry name" value="Di-heme elbow motif domain"/>
    <property type="match status" value="1"/>
</dbReference>
<dbReference type="eggNOG" id="COG3005">
    <property type="taxonomic scope" value="Bacteria"/>
</dbReference>
<dbReference type="InterPro" id="IPR038266">
    <property type="entry name" value="NapC/NirT_cytc_sf"/>
</dbReference>
<keyword evidence="2" id="KW-0813">Transport</keyword>
<dbReference type="SUPFAM" id="SSF48695">
    <property type="entry name" value="Multiheme cytochromes"/>
    <property type="match status" value="1"/>
</dbReference>
<keyword evidence="7" id="KW-0472">Membrane</keyword>
<dbReference type="PANTHER" id="PTHR30333">
    <property type="entry name" value="CYTOCHROME C-TYPE PROTEIN"/>
    <property type="match status" value="1"/>
</dbReference>
<accession>R4KP35</accession>
<evidence type="ECO:0000256" key="7">
    <source>
        <dbReference type="SAM" id="Phobius"/>
    </source>
</evidence>
<keyword evidence="4" id="KW-0479">Metal-binding</keyword>
<dbReference type="Proteomes" id="UP000013520">
    <property type="component" value="Chromosome"/>
</dbReference>
<dbReference type="Pfam" id="PF03264">
    <property type="entry name" value="Cytochrom_NNT"/>
    <property type="match status" value="1"/>
</dbReference>
<dbReference type="STRING" id="767817.Desgi_2941"/>
<dbReference type="OrthoDB" id="9791652at2"/>
<evidence type="ECO:0000256" key="6">
    <source>
        <dbReference type="ARBA" id="ARBA00023004"/>
    </source>
</evidence>
<evidence type="ECO:0000256" key="2">
    <source>
        <dbReference type="ARBA" id="ARBA00022448"/>
    </source>
</evidence>
<dbReference type="KEGG" id="dgi:Desgi_2941"/>
<gene>
    <name evidence="9" type="ORF">Desgi_2941</name>
</gene>
<comment type="subcellular location">
    <subcellularLocation>
        <location evidence="1">Cell envelope</location>
    </subcellularLocation>
</comment>
<dbReference type="InterPro" id="IPR036280">
    <property type="entry name" value="Multihaem_cyt_sf"/>
</dbReference>
<evidence type="ECO:0000256" key="5">
    <source>
        <dbReference type="ARBA" id="ARBA00022982"/>
    </source>
</evidence>
<evidence type="ECO:0000259" key="8">
    <source>
        <dbReference type="Pfam" id="PF03264"/>
    </source>
</evidence>
<evidence type="ECO:0000313" key="9">
    <source>
        <dbReference type="EMBL" id="AGL02330.1"/>
    </source>
</evidence>
<sequence>MSKGKLAKTVLISIMSIIIVIIIAYSAFMGVYVYTSTPEFCAKCHYVKRYVVSWEKTSHKDVNCLQCHEPSGPLAKLHSKSRGLNYYLMDKTGDFSDVMIKAAYINERNCFVCHIDLNKEHPDTVKLDRAEFDHLKSTKNDESCLNCHRDVGHSTDIGIEKVIPTN</sequence>
<name>R4KP35_9FIRM</name>
<keyword evidence="10" id="KW-1185">Reference proteome</keyword>
<keyword evidence="5" id="KW-0249">Electron transport</keyword>
<keyword evidence="6" id="KW-0408">Iron</keyword>
<organism evidence="9 10">
    <name type="scientific">Desulfoscipio gibsoniae DSM 7213</name>
    <dbReference type="NCBI Taxonomy" id="767817"/>
    <lineage>
        <taxon>Bacteria</taxon>
        <taxon>Bacillati</taxon>
        <taxon>Bacillota</taxon>
        <taxon>Clostridia</taxon>
        <taxon>Eubacteriales</taxon>
        <taxon>Desulfallaceae</taxon>
        <taxon>Desulfoscipio</taxon>
    </lineage>
</organism>
<dbReference type="RefSeq" id="WP_006520810.1">
    <property type="nucleotide sequence ID" value="NC_021184.1"/>
</dbReference>
<dbReference type="InterPro" id="IPR005126">
    <property type="entry name" value="NapC/NirT_cyt_c_N"/>
</dbReference>
<dbReference type="GO" id="GO:0046872">
    <property type="term" value="F:metal ion binding"/>
    <property type="evidence" value="ECO:0007669"/>
    <property type="project" value="UniProtKB-KW"/>
</dbReference>
<protein>
    <submittedName>
        <fullName evidence="9">Nitrate/TMAO reductase, membrane-bound tetraheme cytochrome c subunit</fullName>
    </submittedName>
</protein>
<dbReference type="GO" id="GO:0030313">
    <property type="term" value="C:cell envelope"/>
    <property type="evidence" value="ECO:0007669"/>
    <property type="project" value="UniProtKB-SubCell"/>
</dbReference>
<keyword evidence="7" id="KW-0812">Transmembrane</keyword>
<dbReference type="InterPro" id="IPR051174">
    <property type="entry name" value="Cytochrome_c-type_ET"/>
</dbReference>
<reference evidence="9 10" key="1">
    <citation type="submission" date="2012-01" db="EMBL/GenBank/DDBJ databases">
        <title>Complete sequence of Desulfotomaculum gibsoniae DSM 7213.</title>
        <authorList>
            <consortium name="US DOE Joint Genome Institute"/>
            <person name="Lucas S."/>
            <person name="Han J."/>
            <person name="Lapidus A."/>
            <person name="Cheng J.-F."/>
            <person name="Goodwin L."/>
            <person name="Pitluck S."/>
            <person name="Peters L."/>
            <person name="Ovchinnikova G."/>
            <person name="Teshima H."/>
            <person name="Detter J.C."/>
            <person name="Han C."/>
            <person name="Tapia R."/>
            <person name="Land M."/>
            <person name="Hauser L."/>
            <person name="Kyrpides N."/>
            <person name="Ivanova N."/>
            <person name="Pagani I."/>
            <person name="Parshina S."/>
            <person name="Plugge C."/>
            <person name="Muyzer G."/>
            <person name="Kuever J."/>
            <person name="Ivanova A."/>
            <person name="Nazina T."/>
            <person name="Klenk H.-P."/>
            <person name="Brambilla E."/>
            <person name="Spring S."/>
            <person name="Stams A.F."/>
            <person name="Woyke T."/>
        </authorList>
    </citation>
    <scope>NUCLEOTIDE SEQUENCE [LARGE SCALE GENOMIC DNA]</scope>
    <source>
        <strain evidence="9 10">DSM 7213</strain>
    </source>
</reference>
<dbReference type="AlphaFoldDB" id="R4KP35"/>
<keyword evidence="7" id="KW-1133">Transmembrane helix</keyword>
<evidence type="ECO:0000313" key="10">
    <source>
        <dbReference type="Proteomes" id="UP000013520"/>
    </source>
</evidence>
<keyword evidence="3" id="KW-0349">Heme</keyword>
<feature type="transmembrane region" description="Helical" evidence="7">
    <location>
        <begin position="12"/>
        <end position="34"/>
    </location>
</feature>
<proteinExistence type="predicted"/>
<dbReference type="EMBL" id="CP003273">
    <property type="protein sequence ID" value="AGL02330.1"/>
    <property type="molecule type" value="Genomic_DNA"/>
</dbReference>
<evidence type="ECO:0000256" key="3">
    <source>
        <dbReference type="ARBA" id="ARBA00022617"/>
    </source>
</evidence>